<dbReference type="GO" id="GO:0003677">
    <property type="term" value="F:DNA binding"/>
    <property type="evidence" value="ECO:0007669"/>
    <property type="project" value="InterPro"/>
</dbReference>
<dbReference type="InterPro" id="IPR050742">
    <property type="entry name" value="Helicase_Restrict-Modif_Enz"/>
</dbReference>
<dbReference type="GO" id="GO:0005524">
    <property type="term" value="F:ATP binding"/>
    <property type="evidence" value="ECO:0007669"/>
    <property type="project" value="InterPro"/>
</dbReference>
<dbReference type="NCBIfam" id="NF012027">
    <property type="entry name" value="PRK15483.1"/>
    <property type="match status" value="1"/>
</dbReference>
<dbReference type="EC" id="3.1.21.5" evidence="2"/>
<dbReference type="GO" id="GO:0005829">
    <property type="term" value="C:cytosol"/>
    <property type="evidence" value="ECO:0007669"/>
    <property type="project" value="TreeGrafter"/>
</dbReference>
<dbReference type="InterPro" id="IPR045572">
    <property type="entry name" value="RE_endonuc_C"/>
</dbReference>
<gene>
    <name evidence="2" type="ORF">HELGO_WM11829</name>
</gene>
<evidence type="ECO:0000259" key="1">
    <source>
        <dbReference type="PROSITE" id="PS51192"/>
    </source>
</evidence>
<evidence type="ECO:0000313" key="2">
    <source>
        <dbReference type="EMBL" id="CAA6804254.1"/>
    </source>
</evidence>
<organism evidence="2">
    <name type="scientific">uncultured Sulfurovum sp</name>
    <dbReference type="NCBI Taxonomy" id="269237"/>
    <lineage>
        <taxon>Bacteria</taxon>
        <taxon>Pseudomonadati</taxon>
        <taxon>Campylobacterota</taxon>
        <taxon>Epsilonproteobacteria</taxon>
        <taxon>Campylobacterales</taxon>
        <taxon>Sulfurovaceae</taxon>
        <taxon>Sulfurovum</taxon>
        <taxon>environmental samples</taxon>
    </lineage>
</organism>
<dbReference type="PANTHER" id="PTHR47396">
    <property type="entry name" value="TYPE I RESTRICTION ENZYME ECOKI R PROTEIN"/>
    <property type="match status" value="1"/>
</dbReference>
<dbReference type="AlphaFoldDB" id="A0A6S6SH26"/>
<proteinExistence type="predicted"/>
<dbReference type="GO" id="GO:0015668">
    <property type="term" value="F:type III site-specific deoxyribonuclease activity"/>
    <property type="evidence" value="ECO:0007669"/>
    <property type="project" value="UniProtKB-EC"/>
</dbReference>
<reference evidence="2" key="1">
    <citation type="submission" date="2020-01" db="EMBL/GenBank/DDBJ databases">
        <authorList>
            <person name="Meier V. D."/>
            <person name="Meier V D."/>
        </authorList>
    </citation>
    <scope>NUCLEOTIDE SEQUENCE</scope>
    <source>
        <strain evidence="2">HLG_WM_MAG_05</strain>
    </source>
</reference>
<sequence>MKKSLFFYAIYRTKIEENRNKMSLKIKFDRLDYQEKAVNSISNVFKNIAFKPNSNAKSNPSFSLTASKAMLAENIKEVREQNAVSIGDVSIKDELVLDTLMETGTGKTFTFLESIYRLNRDYGLSKFIILVPSNAIRQGTLKNITITKEFFVKEYGKSISVFNYSDKTIGNYVNNSNQNISVLVSTYQSFNKAKNTINKRGVEQSLIGRAKSYMEAVAELRPVIVIDEPHRFEGKQTTEYLKKFNPLFTLRFGATFKDDVYKNLLYTLDSIDAFSGGLVKGISVDTIGNKNIDDHTLELKKVVGRTQKDYVATIAYKDIEAKSKTCALSKGDNFGEVVGIEYLNAYVVEKITKKEILFSNGIALLLDEVESYGVLFDEMQKVIVDRAIKNHFEREEELFKLGIKAVCLFFIDGVSKYLQDDGSQGVLAELFEKLYLKNLNEVLRKNLDEAYRTYLERSKENIGQIHHGYFAKSSKIKDEEEAIALILNKKEELLSFDTDLRFIFSQWALQEGWDNPNVFTLCKLAPSNSKITKLQQIGRGLRLAVNQQGERITKEHEDFDFVNELFVVVPSTEEDFVASIQNEISEHSVKKVAKLFNEEIMVENEIATTARFAVRLLDELEDLGFISIDDDGMSEITISKEAYDKEVKALKEIEMKGVDNQKLKAYFDAFFKTTNRIKTKESRQAKKKQHIKINAQNFKRFQTLWESLNHEATIKYEIDSEVLIRSAIESINNDFSIDGQDIIIRTDKEVENLEVHHSYDETVKVESTSIFTLYEFVKSLSNATKLSMKTVSTVLSKIDKEKFLLITSNENMALGRLKDSFISAIYEVIVNKISYDIKEVKVNNTAFIDKNGNLREALKGGALGKEVYPIRNKSVLEKSIYDEKFMEVDSEIEKVTIDESMHQKITVFGKLPSLKIPTPHGKSYSPDFAYVIDNGEASELYLVVETKGYDAFSEIGNAEKLKIKSAERFFESLKEQKGIEVAFRPKINGDELSDIISKMNLV</sequence>
<dbReference type="SUPFAM" id="SSF52540">
    <property type="entry name" value="P-loop containing nucleoside triphosphate hydrolases"/>
    <property type="match status" value="2"/>
</dbReference>
<dbReference type="InterPro" id="IPR027417">
    <property type="entry name" value="P-loop_NTPase"/>
</dbReference>
<protein>
    <submittedName>
        <fullName evidence="2">Type III restriction-modification system restriction subunit (EC)</fullName>
        <ecNumber evidence="2">3.1.21.5</ecNumber>
    </submittedName>
</protein>
<dbReference type="InterPro" id="IPR014001">
    <property type="entry name" value="Helicase_ATP-bd"/>
</dbReference>
<dbReference type="EMBL" id="CACVAU010000013">
    <property type="protein sequence ID" value="CAA6804254.1"/>
    <property type="molecule type" value="Genomic_DNA"/>
</dbReference>
<keyword evidence="2" id="KW-0378">Hydrolase</keyword>
<dbReference type="Pfam" id="PF04851">
    <property type="entry name" value="ResIII"/>
    <property type="match status" value="1"/>
</dbReference>
<accession>A0A6S6SH26</accession>
<dbReference type="PROSITE" id="PS51192">
    <property type="entry name" value="HELICASE_ATP_BIND_1"/>
    <property type="match status" value="1"/>
</dbReference>
<dbReference type="Pfam" id="PF19778">
    <property type="entry name" value="RE_endonuc"/>
    <property type="match status" value="1"/>
</dbReference>
<dbReference type="Gene3D" id="3.40.50.300">
    <property type="entry name" value="P-loop containing nucleotide triphosphate hydrolases"/>
    <property type="match status" value="2"/>
</dbReference>
<dbReference type="InterPro" id="IPR006935">
    <property type="entry name" value="Helicase/UvrB_N"/>
</dbReference>
<dbReference type="PANTHER" id="PTHR47396:SF1">
    <property type="entry name" value="ATP-DEPENDENT HELICASE IRC3-RELATED"/>
    <property type="match status" value="1"/>
</dbReference>
<name>A0A6S6SH26_9BACT</name>
<feature type="domain" description="Helicase ATP-binding" evidence="1">
    <location>
        <begin position="88"/>
        <end position="274"/>
    </location>
</feature>